<reference evidence="1" key="2">
    <citation type="journal article" date="2015" name="Data Brief">
        <title>Shoot transcriptome of the giant reed, Arundo donax.</title>
        <authorList>
            <person name="Barrero R.A."/>
            <person name="Guerrero F.D."/>
            <person name="Moolhuijzen P."/>
            <person name="Goolsby J.A."/>
            <person name="Tidwell J."/>
            <person name="Bellgard S.E."/>
            <person name="Bellgard M.I."/>
        </authorList>
    </citation>
    <scope>NUCLEOTIDE SEQUENCE</scope>
    <source>
        <tissue evidence="1">Shoot tissue taken approximately 20 cm above the soil surface</tissue>
    </source>
</reference>
<dbReference type="AlphaFoldDB" id="A0A0A9BKR2"/>
<accession>A0A0A9BKR2</accession>
<reference evidence="1" key="1">
    <citation type="submission" date="2014-09" db="EMBL/GenBank/DDBJ databases">
        <authorList>
            <person name="Magalhaes I.L.F."/>
            <person name="Oliveira U."/>
            <person name="Santos F.R."/>
            <person name="Vidigal T.H.D.A."/>
            <person name="Brescovit A.D."/>
            <person name="Santos A.J."/>
        </authorList>
    </citation>
    <scope>NUCLEOTIDE SEQUENCE</scope>
    <source>
        <tissue evidence="1">Shoot tissue taken approximately 20 cm above the soil surface</tissue>
    </source>
</reference>
<sequence length="18" mass="2256">MYISMKMFIVIWCIHQIV</sequence>
<proteinExistence type="predicted"/>
<organism evidence="1">
    <name type="scientific">Arundo donax</name>
    <name type="common">Giant reed</name>
    <name type="synonym">Donax arundinaceus</name>
    <dbReference type="NCBI Taxonomy" id="35708"/>
    <lineage>
        <taxon>Eukaryota</taxon>
        <taxon>Viridiplantae</taxon>
        <taxon>Streptophyta</taxon>
        <taxon>Embryophyta</taxon>
        <taxon>Tracheophyta</taxon>
        <taxon>Spermatophyta</taxon>
        <taxon>Magnoliopsida</taxon>
        <taxon>Liliopsida</taxon>
        <taxon>Poales</taxon>
        <taxon>Poaceae</taxon>
        <taxon>PACMAD clade</taxon>
        <taxon>Arundinoideae</taxon>
        <taxon>Arundineae</taxon>
        <taxon>Arundo</taxon>
    </lineage>
</organism>
<name>A0A0A9BKR2_ARUDO</name>
<dbReference type="EMBL" id="GBRH01233934">
    <property type="protein sequence ID" value="JAD63961.1"/>
    <property type="molecule type" value="Transcribed_RNA"/>
</dbReference>
<evidence type="ECO:0000313" key="1">
    <source>
        <dbReference type="EMBL" id="JAD63961.1"/>
    </source>
</evidence>
<protein>
    <submittedName>
        <fullName evidence="1">Uncharacterized protein</fullName>
    </submittedName>
</protein>